<dbReference type="InterPro" id="IPR019721">
    <property type="entry name" value="NADH-UbQ_OxRdtase_su21_N"/>
</dbReference>
<accession>A0A1Y2BBB6</accession>
<name>A0A1Y2BBB6_9TREE</name>
<evidence type="ECO:0000313" key="4">
    <source>
        <dbReference type="Proteomes" id="UP000193986"/>
    </source>
</evidence>
<comment type="caution">
    <text evidence="3">The sequence shown here is derived from an EMBL/GenBank/DDBJ whole genome shotgun (WGS) entry which is preliminary data.</text>
</comment>
<reference evidence="3 4" key="1">
    <citation type="submission" date="2016-07" db="EMBL/GenBank/DDBJ databases">
        <title>Pervasive Adenine N6-methylation of Active Genes in Fungi.</title>
        <authorList>
            <consortium name="DOE Joint Genome Institute"/>
            <person name="Mondo S.J."/>
            <person name="Dannebaum R.O."/>
            <person name="Kuo R.C."/>
            <person name="Labutti K."/>
            <person name="Haridas S."/>
            <person name="Kuo A."/>
            <person name="Salamov A."/>
            <person name="Ahrendt S.R."/>
            <person name="Lipzen A."/>
            <person name="Sullivan W."/>
            <person name="Andreopoulos W.B."/>
            <person name="Clum A."/>
            <person name="Lindquist E."/>
            <person name="Daum C."/>
            <person name="Ramamoorthy G.K."/>
            <person name="Gryganskyi A."/>
            <person name="Culley D."/>
            <person name="Magnuson J.K."/>
            <person name="James T.Y."/>
            <person name="O'Malley M.A."/>
            <person name="Stajich J.E."/>
            <person name="Spatafora J.W."/>
            <person name="Visel A."/>
            <person name="Grigoriev I.V."/>
        </authorList>
    </citation>
    <scope>NUCLEOTIDE SEQUENCE [LARGE SCALE GENOMIC DNA]</scope>
    <source>
        <strain evidence="3 4">68-887.2</strain>
    </source>
</reference>
<feature type="domain" description="NADH-ubiquinone oxidoreductase 21kDa subunit N-terminal" evidence="1">
    <location>
        <begin position="8"/>
        <end position="93"/>
    </location>
</feature>
<dbReference type="InParanoid" id="A0A1Y2BBB6"/>
<keyword evidence="3" id="KW-0830">Ubiquinone</keyword>
<gene>
    <name evidence="3" type="ORF">BCR39DRAFT_524190</name>
</gene>
<sequence length="169" mass="19004">MPIQDVEHPYPLIDSDPHFSRVIRYMRPVDLGIWAGVTAFMPALVRVWEHVDTSGATKKQLRTAVRLNTSLGFIAGFLWAYQNSSKRFWGWSENAAEVEKDFTELSALAKAGKPLYGESALDAYGQSVAAGNSQWSALKFQTLPWFNFANHPFHGVDTSKYYESSQKPS</sequence>
<dbReference type="OrthoDB" id="196140at2759"/>
<dbReference type="PANTHER" id="PTHR34062:SF1">
    <property type="entry name" value="NADH-UBIQUINONE OXIDOREDUCTASE 21KDA SUBUNIT N-TERMINAL DOMAIN-CONTAINING PROTEIN"/>
    <property type="match status" value="1"/>
</dbReference>
<dbReference type="Pfam" id="PF10785">
    <property type="entry name" value="NADH-u_ox-rdase"/>
    <property type="match status" value="1"/>
</dbReference>
<dbReference type="InterPro" id="IPR024549">
    <property type="entry name" value="NADH-UbQ_OxRdtase_su21_C_fun"/>
</dbReference>
<evidence type="ECO:0000313" key="3">
    <source>
        <dbReference type="EMBL" id="ORY32113.1"/>
    </source>
</evidence>
<keyword evidence="4" id="KW-1185">Reference proteome</keyword>
<evidence type="ECO:0000259" key="2">
    <source>
        <dbReference type="Pfam" id="PF12853"/>
    </source>
</evidence>
<dbReference type="InterPro" id="IPR053229">
    <property type="entry name" value="NADH-Q_oxidrdct_subunit"/>
</dbReference>
<evidence type="ECO:0000259" key="1">
    <source>
        <dbReference type="Pfam" id="PF10785"/>
    </source>
</evidence>
<protein>
    <submittedName>
        <fullName evidence="3">NADH-ubiquinone oxidoreductase complex I, 21 kDa subunit-domain-containing protein</fullName>
    </submittedName>
</protein>
<organism evidence="3 4">
    <name type="scientific">Naematelia encephala</name>
    <dbReference type="NCBI Taxonomy" id="71784"/>
    <lineage>
        <taxon>Eukaryota</taxon>
        <taxon>Fungi</taxon>
        <taxon>Dikarya</taxon>
        <taxon>Basidiomycota</taxon>
        <taxon>Agaricomycotina</taxon>
        <taxon>Tremellomycetes</taxon>
        <taxon>Tremellales</taxon>
        <taxon>Naemateliaceae</taxon>
        <taxon>Naematelia</taxon>
    </lineage>
</organism>
<dbReference type="STRING" id="71784.A0A1Y2BBB6"/>
<dbReference type="Proteomes" id="UP000193986">
    <property type="component" value="Unassembled WGS sequence"/>
</dbReference>
<feature type="domain" description="NADH-ubiquinone oxidoreductase 21kDa subunit C-terminal fungi" evidence="2">
    <location>
        <begin position="104"/>
        <end position="165"/>
    </location>
</feature>
<dbReference type="PANTHER" id="PTHR34062">
    <property type="entry name" value="OXIDOREDUCTASE 21 KDA SUBUNIT, PUTATIVE (AFU_ORTHOLOGUE AFUA_4G04750)-RELATED"/>
    <property type="match status" value="1"/>
</dbReference>
<proteinExistence type="predicted"/>
<dbReference type="EMBL" id="MCFC01000011">
    <property type="protein sequence ID" value="ORY32113.1"/>
    <property type="molecule type" value="Genomic_DNA"/>
</dbReference>
<dbReference type="Pfam" id="PF12853">
    <property type="entry name" value="NADH_u_ox_C"/>
    <property type="match status" value="1"/>
</dbReference>
<dbReference type="AlphaFoldDB" id="A0A1Y2BBB6"/>